<organism evidence="1 2">
    <name type="scientific">Rhizopus azygosporus</name>
    <name type="common">Rhizopus microsporus var. azygosporus</name>
    <dbReference type="NCBI Taxonomy" id="86630"/>
    <lineage>
        <taxon>Eukaryota</taxon>
        <taxon>Fungi</taxon>
        <taxon>Fungi incertae sedis</taxon>
        <taxon>Mucoromycota</taxon>
        <taxon>Mucoromycotina</taxon>
        <taxon>Mucoromycetes</taxon>
        <taxon>Mucorales</taxon>
        <taxon>Mucorineae</taxon>
        <taxon>Rhizopodaceae</taxon>
        <taxon>Rhizopus</taxon>
    </lineage>
</organism>
<sequence>MSDDNVMIHKRSSKLRGICENRVFRTLGDCTLINMIDVTFYQDQKLAEPASTFSMVNHSSLNLKHNSSIPDKL</sequence>
<keyword evidence="2" id="KW-1185">Reference proteome</keyword>
<name>A0A367JZL8_RHIAZ</name>
<proteinExistence type="predicted"/>
<evidence type="ECO:0000313" key="1">
    <source>
        <dbReference type="EMBL" id="RCH95368.1"/>
    </source>
</evidence>
<protein>
    <submittedName>
        <fullName evidence="1">Uncharacterized protein</fullName>
    </submittedName>
</protein>
<evidence type="ECO:0000313" key="2">
    <source>
        <dbReference type="Proteomes" id="UP000252139"/>
    </source>
</evidence>
<reference evidence="1 2" key="1">
    <citation type="journal article" date="2018" name="G3 (Bethesda)">
        <title>Phylogenetic and Phylogenomic Definition of Rhizopus Species.</title>
        <authorList>
            <person name="Gryganskyi A.P."/>
            <person name="Golan J."/>
            <person name="Dolatabadi S."/>
            <person name="Mondo S."/>
            <person name="Robb S."/>
            <person name="Idnurm A."/>
            <person name="Muszewska A."/>
            <person name="Steczkiewicz K."/>
            <person name="Masonjones S."/>
            <person name="Liao H.L."/>
            <person name="Gajdeczka M.T."/>
            <person name="Anike F."/>
            <person name="Vuek A."/>
            <person name="Anishchenko I.M."/>
            <person name="Voigt K."/>
            <person name="de Hoog G.S."/>
            <person name="Smith M.E."/>
            <person name="Heitman J."/>
            <person name="Vilgalys R."/>
            <person name="Stajich J.E."/>
        </authorList>
    </citation>
    <scope>NUCLEOTIDE SEQUENCE [LARGE SCALE GENOMIC DNA]</scope>
    <source>
        <strain evidence="1 2">CBS 357.93</strain>
    </source>
</reference>
<dbReference type="Proteomes" id="UP000252139">
    <property type="component" value="Unassembled WGS sequence"/>
</dbReference>
<comment type="caution">
    <text evidence="1">The sequence shown here is derived from an EMBL/GenBank/DDBJ whole genome shotgun (WGS) entry which is preliminary data.</text>
</comment>
<gene>
    <name evidence="1" type="ORF">CU097_002228</name>
</gene>
<accession>A0A367JZL8</accession>
<dbReference type="AlphaFoldDB" id="A0A367JZL8"/>
<dbReference type="EMBL" id="PJQL01000474">
    <property type="protein sequence ID" value="RCH95368.1"/>
    <property type="molecule type" value="Genomic_DNA"/>
</dbReference>